<dbReference type="EMBL" id="JBHLUX010000015">
    <property type="protein sequence ID" value="MFC0469916.1"/>
    <property type="molecule type" value="Genomic_DNA"/>
</dbReference>
<feature type="transmembrane region" description="Helical" evidence="7">
    <location>
        <begin position="20"/>
        <end position="39"/>
    </location>
</feature>
<feature type="transmembrane region" description="Helical" evidence="7">
    <location>
        <begin position="51"/>
        <end position="74"/>
    </location>
</feature>
<accession>A0ABV6K9D5</accession>
<feature type="region of interest" description="Disordered" evidence="8">
    <location>
        <begin position="267"/>
        <end position="289"/>
    </location>
</feature>
<keyword evidence="3 7" id="KW-0808">Transferase</keyword>
<dbReference type="Pfam" id="PF01790">
    <property type="entry name" value="LGT"/>
    <property type="match status" value="1"/>
</dbReference>
<dbReference type="GO" id="GO:0008961">
    <property type="term" value="F:phosphatidylglycerol-prolipoprotein diacylglyceryl transferase activity"/>
    <property type="evidence" value="ECO:0007669"/>
    <property type="project" value="UniProtKB-EC"/>
</dbReference>
<feature type="transmembrane region" description="Helical" evidence="7">
    <location>
        <begin position="94"/>
        <end position="111"/>
    </location>
</feature>
<evidence type="ECO:0000256" key="2">
    <source>
        <dbReference type="ARBA" id="ARBA00022475"/>
    </source>
</evidence>
<gene>
    <name evidence="7 9" type="primary">lgt</name>
    <name evidence="9" type="ORF">ACFFHM_05040</name>
</gene>
<name>A0ABV6K9D5_9BACI</name>
<evidence type="ECO:0000313" key="10">
    <source>
        <dbReference type="Proteomes" id="UP001589838"/>
    </source>
</evidence>
<keyword evidence="4 7" id="KW-0812">Transmembrane</keyword>
<evidence type="ECO:0000256" key="1">
    <source>
        <dbReference type="ARBA" id="ARBA00007150"/>
    </source>
</evidence>
<evidence type="ECO:0000256" key="8">
    <source>
        <dbReference type="SAM" id="MobiDB-lite"/>
    </source>
</evidence>
<feature type="binding site" evidence="7">
    <location>
        <position position="137"/>
    </location>
    <ligand>
        <name>a 1,2-diacyl-sn-glycero-3-phospho-(1'-sn-glycerol)</name>
        <dbReference type="ChEBI" id="CHEBI:64716"/>
    </ligand>
</feature>
<dbReference type="PROSITE" id="PS01311">
    <property type="entry name" value="LGT"/>
    <property type="match status" value="1"/>
</dbReference>
<keyword evidence="6 7" id="KW-0472">Membrane</keyword>
<comment type="subcellular location">
    <subcellularLocation>
        <location evidence="7">Cell membrane</location>
        <topology evidence="7">Multi-pass membrane protein</topology>
    </subcellularLocation>
</comment>
<protein>
    <recommendedName>
        <fullName evidence="7">Phosphatidylglycerol--prolipoprotein diacylglyceryl transferase</fullName>
        <ecNumber evidence="7">2.5.1.145</ecNumber>
    </recommendedName>
</protein>
<feature type="transmembrane region" description="Helical" evidence="7">
    <location>
        <begin position="179"/>
        <end position="197"/>
    </location>
</feature>
<sequence length="289" mass="33197">MEGNIEPLSRIFLEIGPFTIYWYGALIGLGVFIGYLIATREAVKLGYPKETYADLLLFALPISILSARAYYVIFRWEQFADNPIRAFYIWEGGLAIHGGVIGGMLTAYFFCKKRGYSFWQIADITVPSLILAQAIGRWGNFMNQEVYGGPVTREFLEGLMLPEFIINQMFINGTYYHPTFLYESIWNVLGFLLLLYLRRLDLRQGEMFMTYLVYYSVGRFFLEAVRLDYLLIGGVLKTAQVMSIILIVGAIIFTVYRRMQPDVPRYHAPALTGSTKQATNKPKKKKKKK</sequence>
<organism evidence="9 10">
    <name type="scientific">Halalkalibacter kiskunsagensis</name>
    <dbReference type="NCBI Taxonomy" id="1548599"/>
    <lineage>
        <taxon>Bacteria</taxon>
        <taxon>Bacillati</taxon>
        <taxon>Bacillota</taxon>
        <taxon>Bacilli</taxon>
        <taxon>Bacillales</taxon>
        <taxon>Bacillaceae</taxon>
        <taxon>Halalkalibacter</taxon>
    </lineage>
</organism>
<dbReference type="RefSeq" id="WP_335963603.1">
    <property type="nucleotide sequence ID" value="NZ_JAXBLX010000056.1"/>
</dbReference>
<keyword evidence="2 7" id="KW-1003">Cell membrane</keyword>
<comment type="catalytic activity">
    <reaction evidence="7">
        <text>L-cysteinyl-[prolipoprotein] + a 1,2-diacyl-sn-glycero-3-phospho-(1'-sn-glycerol) = an S-1,2-diacyl-sn-glyceryl-L-cysteinyl-[prolipoprotein] + sn-glycerol 1-phosphate + H(+)</text>
        <dbReference type="Rhea" id="RHEA:56712"/>
        <dbReference type="Rhea" id="RHEA-COMP:14679"/>
        <dbReference type="Rhea" id="RHEA-COMP:14680"/>
        <dbReference type="ChEBI" id="CHEBI:15378"/>
        <dbReference type="ChEBI" id="CHEBI:29950"/>
        <dbReference type="ChEBI" id="CHEBI:57685"/>
        <dbReference type="ChEBI" id="CHEBI:64716"/>
        <dbReference type="ChEBI" id="CHEBI:140658"/>
        <dbReference type="EC" id="2.5.1.145"/>
    </reaction>
</comment>
<proteinExistence type="inferred from homology"/>
<comment type="caution">
    <text evidence="9">The sequence shown here is derived from an EMBL/GenBank/DDBJ whole genome shotgun (WGS) entry which is preliminary data.</text>
</comment>
<reference evidence="9 10" key="1">
    <citation type="submission" date="2024-09" db="EMBL/GenBank/DDBJ databases">
        <authorList>
            <person name="Sun Q."/>
            <person name="Mori K."/>
        </authorList>
    </citation>
    <scope>NUCLEOTIDE SEQUENCE [LARGE SCALE GENOMIC DNA]</scope>
    <source>
        <strain evidence="9 10">NCAIM B.02610</strain>
    </source>
</reference>
<dbReference type="PANTHER" id="PTHR30589">
    <property type="entry name" value="PROLIPOPROTEIN DIACYLGLYCERYL TRANSFERASE"/>
    <property type="match status" value="1"/>
</dbReference>
<keyword evidence="10" id="KW-1185">Reference proteome</keyword>
<evidence type="ECO:0000256" key="6">
    <source>
        <dbReference type="ARBA" id="ARBA00023136"/>
    </source>
</evidence>
<evidence type="ECO:0000256" key="5">
    <source>
        <dbReference type="ARBA" id="ARBA00022989"/>
    </source>
</evidence>
<dbReference type="Proteomes" id="UP001589838">
    <property type="component" value="Unassembled WGS sequence"/>
</dbReference>
<dbReference type="HAMAP" id="MF_01147">
    <property type="entry name" value="Lgt"/>
    <property type="match status" value="1"/>
</dbReference>
<comment type="similarity">
    <text evidence="1 7">Belongs to the Lgt family.</text>
</comment>
<dbReference type="NCBIfam" id="TIGR00544">
    <property type="entry name" value="lgt"/>
    <property type="match status" value="1"/>
</dbReference>
<evidence type="ECO:0000256" key="7">
    <source>
        <dbReference type="HAMAP-Rule" id="MF_01147"/>
    </source>
</evidence>
<comment type="function">
    <text evidence="7">Catalyzes the transfer of the diacylglyceryl group from phosphatidylglycerol to the sulfhydryl group of the N-terminal cysteine of a prolipoprotein, the first step in the formation of mature lipoproteins.</text>
</comment>
<evidence type="ECO:0000256" key="4">
    <source>
        <dbReference type="ARBA" id="ARBA00022692"/>
    </source>
</evidence>
<feature type="transmembrane region" description="Helical" evidence="7">
    <location>
        <begin position="238"/>
        <end position="256"/>
    </location>
</feature>
<evidence type="ECO:0000313" key="9">
    <source>
        <dbReference type="EMBL" id="MFC0469916.1"/>
    </source>
</evidence>
<dbReference type="PANTHER" id="PTHR30589:SF0">
    <property type="entry name" value="PHOSPHATIDYLGLYCEROL--PROLIPOPROTEIN DIACYLGLYCERYL TRANSFERASE"/>
    <property type="match status" value="1"/>
</dbReference>
<evidence type="ECO:0000256" key="3">
    <source>
        <dbReference type="ARBA" id="ARBA00022679"/>
    </source>
</evidence>
<dbReference type="InterPro" id="IPR001640">
    <property type="entry name" value="Lgt"/>
</dbReference>
<keyword evidence="5 7" id="KW-1133">Transmembrane helix</keyword>
<dbReference type="EC" id="2.5.1.145" evidence="7"/>
<comment type="pathway">
    <text evidence="7">Protein modification; lipoprotein biosynthesis (diacylglyceryl transfer).</text>
</comment>